<dbReference type="PROSITE" id="PS50011">
    <property type="entry name" value="PROTEIN_KINASE_DOM"/>
    <property type="match status" value="1"/>
</dbReference>
<evidence type="ECO:0000256" key="11">
    <source>
        <dbReference type="ARBA" id="ARBA00030980"/>
    </source>
</evidence>
<dbReference type="Proteomes" id="UP000241818">
    <property type="component" value="Unassembled WGS sequence"/>
</dbReference>
<dbReference type="InParanoid" id="A0A2T3APE9"/>
<reference evidence="17 18" key="1">
    <citation type="journal article" date="2018" name="New Phytol.">
        <title>Comparative genomics and transcriptomics depict ericoid mycorrhizal fungi as versatile saprotrophs and plant mutualists.</title>
        <authorList>
            <person name="Martino E."/>
            <person name="Morin E."/>
            <person name="Grelet G.A."/>
            <person name="Kuo A."/>
            <person name="Kohler A."/>
            <person name="Daghino S."/>
            <person name="Barry K.W."/>
            <person name="Cichocki N."/>
            <person name="Clum A."/>
            <person name="Dockter R.B."/>
            <person name="Hainaut M."/>
            <person name="Kuo R.C."/>
            <person name="LaButti K."/>
            <person name="Lindahl B.D."/>
            <person name="Lindquist E.A."/>
            <person name="Lipzen A."/>
            <person name="Khouja H.R."/>
            <person name="Magnuson J."/>
            <person name="Murat C."/>
            <person name="Ohm R.A."/>
            <person name="Singer S.W."/>
            <person name="Spatafora J.W."/>
            <person name="Wang M."/>
            <person name="Veneault-Fourrey C."/>
            <person name="Henrissat B."/>
            <person name="Grigoriev I.V."/>
            <person name="Martin F.M."/>
            <person name="Perotto S."/>
        </authorList>
    </citation>
    <scope>NUCLEOTIDE SEQUENCE [LARGE SCALE GENOMIC DNA]</scope>
    <source>
        <strain evidence="17 18">ATCC 22711</strain>
    </source>
</reference>
<dbReference type="STRING" id="857342.A0A2T3APE9"/>
<keyword evidence="6" id="KW-0723">Serine/threonine-protein kinase</keyword>
<dbReference type="PROSITE" id="PS00107">
    <property type="entry name" value="PROTEIN_KINASE_ATP"/>
    <property type="match status" value="1"/>
</dbReference>
<gene>
    <name evidence="17" type="ORF">M430DRAFT_70441</name>
</gene>
<keyword evidence="7" id="KW-0808">Transferase</keyword>
<dbReference type="Pfam" id="PF00069">
    <property type="entry name" value="Pkinase"/>
    <property type="match status" value="2"/>
</dbReference>
<dbReference type="AlphaFoldDB" id="A0A2T3APE9"/>
<comment type="catalytic activity">
    <reaction evidence="14">
        <text>L-seryl-[protein] + ATP = O-phospho-L-seryl-[protein] + ADP + H(+)</text>
        <dbReference type="Rhea" id="RHEA:17989"/>
        <dbReference type="Rhea" id="RHEA-COMP:9863"/>
        <dbReference type="Rhea" id="RHEA-COMP:11604"/>
        <dbReference type="ChEBI" id="CHEBI:15378"/>
        <dbReference type="ChEBI" id="CHEBI:29999"/>
        <dbReference type="ChEBI" id="CHEBI:30616"/>
        <dbReference type="ChEBI" id="CHEBI:83421"/>
        <dbReference type="ChEBI" id="CHEBI:456216"/>
        <dbReference type="EC" id="2.7.11.1"/>
    </reaction>
</comment>
<comment type="subunit">
    <text evidence="2">Component of the EKC/KEOPS complex composed of at least BUD32, CGI121, GON7, KAE1 and PCC1; the whole complex dimerizes.</text>
</comment>
<evidence type="ECO:0000259" key="16">
    <source>
        <dbReference type="PROSITE" id="PS50011"/>
    </source>
</evidence>
<dbReference type="GO" id="GO:0005634">
    <property type="term" value="C:nucleus"/>
    <property type="evidence" value="ECO:0007669"/>
    <property type="project" value="TreeGrafter"/>
</dbReference>
<dbReference type="InterPro" id="IPR017441">
    <property type="entry name" value="Protein_kinase_ATP_BS"/>
</dbReference>
<accession>A0A2T3APE9</accession>
<evidence type="ECO:0000256" key="13">
    <source>
        <dbReference type="ARBA" id="ARBA00047899"/>
    </source>
</evidence>
<dbReference type="InterPro" id="IPR000719">
    <property type="entry name" value="Prot_kinase_dom"/>
</dbReference>
<keyword evidence="10 15" id="KW-0067">ATP-binding</keyword>
<evidence type="ECO:0000256" key="5">
    <source>
        <dbReference type="ARBA" id="ARBA00019973"/>
    </source>
</evidence>
<organism evidence="17 18">
    <name type="scientific">Amorphotheca resinae ATCC 22711</name>
    <dbReference type="NCBI Taxonomy" id="857342"/>
    <lineage>
        <taxon>Eukaryota</taxon>
        <taxon>Fungi</taxon>
        <taxon>Dikarya</taxon>
        <taxon>Ascomycota</taxon>
        <taxon>Pezizomycotina</taxon>
        <taxon>Leotiomycetes</taxon>
        <taxon>Helotiales</taxon>
        <taxon>Amorphothecaceae</taxon>
        <taxon>Amorphotheca</taxon>
    </lineage>
</organism>
<evidence type="ECO:0000256" key="14">
    <source>
        <dbReference type="ARBA" id="ARBA00048679"/>
    </source>
</evidence>
<dbReference type="InterPro" id="IPR011009">
    <property type="entry name" value="Kinase-like_dom_sf"/>
</dbReference>
<dbReference type="SMART" id="SM00220">
    <property type="entry name" value="S_TKc"/>
    <property type="match status" value="1"/>
</dbReference>
<evidence type="ECO:0000256" key="3">
    <source>
        <dbReference type="ARBA" id="ARBA00012513"/>
    </source>
</evidence>
<evidence type="ECO:0000256" key="9">
    <source>
        <dbReference type="ARBA" id="ARBA00022777"/>
    </source>
</evidence>
<keyword evidence="9" id="KW-0418">Kinase</keyword>
<dbReference type="PANTHER" id="PTHR45646:SF11">
    <property type="entry name" value="SERINE_THREONINE-PROTEIN KINASE DOA"/>
    <property type="match status" value="1"/>
</dbReference>
<dbReference type="Gene3D" id="1.10.510.10">
    <property type="entry name" value="Transferase(Phosphotransferase) domain 1"/>
    <property type="match status" value="1"/>
</dbReference>
<evidence type="ECO:0000256" key="15">
    <source>
        <dbReference type="PROSITE-ProRule" id="PRU10141"/>
    </source>
</evidence>
<evidence type="ECO:0000256" key="6">
    <source>
        <dbReference type="ARBA" id="ARBA00022527"/>
    </source>
</evidence>
<evidence type="ECO:0000313" key="18">
    <source>
        <dbReference type="Proteomes" id="UP000241818"/>
    </source>
</evidence>
<dbReference type="GO" id="GO:0004674">
    <property type="term" value="F:protein serine/threonine kinase activity"/>
    <property type="evidence" value="ECO:0007669"/>
    <property type="project" value="UniProtKB-KW"/>
</dbReference>
<dbReference type="GO" id="GO:0043484">
    <property type="term" value="P:regulation of RNA splicing"/>
    <property type="evidence" value="ECO:0007669"/>
    <property type="project" value="TreeGrafter"/>
</dbReference>
<evidence type="ECO:0000256" key="10">
    <source>
        <dbReference type="ARBA" id="ARBA00022840"/>
    </source>
</evidence>
<keyword evidence="8 15" id="KW-0547">Nucleotide-binding</keyword>
<comment type="catalytic activity">
    <reaction evidence="13">
        <text>L-threonyl-[protein] + ATP = O-phospho-L-threonyl-[protein] + ADP + H(+)</text>
        <dbReference type="Rhea" id="RHEA:46608"/>
        <dbReference type="Rhea" id="RHEA-COMP:11060"/>
        <dbReference type="Rhea" id="RHEA-COMP:11605"/>
        <dbReference type="ChEBI" id="CHEBI:15378"/>
        <dbReference type="ChEBI" id="CHEBI:30013"/>
        <dbReference type="ChEBI" id="CHEBI:30616"/>
        <dbReference type="ChEBI" id="CHEBI:61977"/>
        <dbReference type="ChEBI" id="CHEBI:456216"/>
        <dbReference type="EC" id="2.7.11.1"/>
    </reaction>
</comment>
<evidence type="ECO:0000256" key="4">
    <source>
        <dbReference type="ARBA" id="ARBA00013948"/>
    </source>
</evidence>
<evidence type="ECO:0000256" key="12">
    <source>
        <dbReference type="ARBA" id="ARBA00033194"/>
    </source>
</evidence>
<dbReference type="EMBL" id="KZ679020">
    <property type="protein sequence ID" value="PSS06798.1"/>
    <property type="molecule type" value="Genomic_DNA"/>
</dbReference>
<dbReference type="InterPro" id="IPR008266">
    <property type="entry name" value="Tyr_kinase_AS"/>
</dbReference>
<dbReference type="GeneID" id="36577573"/>
<keyword evidence="18" id="KW-1185">Reference proteome</keyword>
<name>A0A2T3APE9_AMORE</name>
<dbReference type="OrthoDB" id="5979581at2759"/>
<dbReference type="PANTHER" id="PTHR45646">
    <property type="entry name" value="SERINE/THREONINE-PROTEIN KINASE DOA-RELATED"/>
    <property type="match status" value="1"/>
</dbReference>
<dbReference type="PROSITE" id="PS00109">
    <property type="entry name" value="PROTEIN_KINASE_TYR"/>
    <property type="match status" value="1"/>
</dbReference>
<dbReference type="RefSeq" id="XP_024716528.1">
    <property type="nucleotide sequence ID" value="XM_024869492.1"/>
</dbReference>
<sequence length="476" mass="53224">MSPSRDDEESCSSTRFLLPGVGDTEDLERYERGGLHPVHLGDRYDDGRYKVIHKLGAGGFSTVWLAQDLMQQKWVALKIVLADESPSVETKTILSHRVASQCSSDAVFVTYARYFHIDGPNGRHLCLVLPVLGPSASRLSHYMGSRIEPWLARRAGYQTARALADLHAQNLCHGDLTTANIMFRVVEFDRYTEDDIYRLFGKPETGPLETESGETPGAEAPRYIVKSLDFLSSETDIISNDISLIDFDQAFLISSPPGKMLATPMEFLAPEVAVGRPASPASDVWALGCSIVRLRDGEGLFSAYDITSPADLMRGIIQALGDMPASWEDTLFDSDGQPTKDPAKGKPVWKFTDKRPIKERVYRIWDNPSSRASKSTKALAVSQGEKVDQVLDWESHKPYPRCFLHKFWKPTAIKVGDVYLPGNDDESDNLLEALPKIPEDEAALLYDLLSKIFVYEPSERVSVEKLLDHPWFHMDD</sequence>
<proteinExistence type="predicted"/>
<dbReference type="SUPFAM" id="SSF56112">
    <property type="entry name" value="Protein kinase-like (PK-like)"/>
    <property type="match status" value="1"/>
</dbReference>
<protein>
    <recommendedName>
        <fullName evidence="5">EKC/KEOPS complex subunit BUD32</fullName>
        <ecNumber evidence="3">2.7.11.1</ecNumber>
    </recommendedName>
    <alternativeName>
        <fullName evidence="11 12">Atypical Serine/threonine protein kinase BUD32</fullName>
    </alternativeName>
    <alternativeName>
        <fullName evidence="4">EKC/KEOPS complex subunit bud32</fullName>
    </alternativeName>
</protein>
<evidence type="ECO:0000256" key="1">
    <source>
        <dbReference type="ARBA" id="ARBA00003747"/>
    </source>
</evidence>
<evidence type="ECO:0000256" key="2">
    <source>
        <dbReference type="ARBA" id="ARBA00011534"/>
    </source>
</evidence>
<dbReference type="EC" id="2.7.11.1" evidence="3"/>
<evidence type="ECO:0000256" key="8">
    <source>
        <dbReference type="ARBA" id="ARBA00022741"/>
    </source>
</evidence>
<feature type="domain" description="Protein kinase" evidence="16">
    <location>
        <begin position="49"/>
        <end position="472"/>
    </location>
</feature>
<dbReference type="GO" id="GO:0005524">
    <property type="term" value="F:ATP binding"/>
    <property type="evidence" value="ECO:0007669"/>
    <property type="project" value="UniProtKB-UniRule"/>
</dbReference>
<comment type="function">
    <text evidence="1">Component of the EKC/KEOPS complex that is required for the formation of a threonylcarbamoyl group on adenosine at position 37 (t(6)A37) in tRNAs that read codons beginning with adenine. The complex is probably involved in the transfer of the threonylcarbamoyl moiety of threonylcarbamoyl-AMP (TC-AMP) to the N6 group of A37. BUD32 has ATPase activity in the context of the EKC/KEOPS complex and likely plays a supporting role to the catalytic subunit KAE1. The EKC/KEOPS complex also promotes both telomere uncapping and telomere elongation. The complex is required for efficient recruitment of transcriptional coactivators.</text>
</comment>
<evidence type="ECO:0000313" key="17">
    <source>
        <dbReference type="EMBL" id="PSS06798.1"/>
    </source>
</evidence>
<feature type="binding site" evidence="15">
    <location>
        <position position="78"/>
    </location>
    <ligand>
        <name>ATP</name>
        <dbReference type="ChEBI" id="CHEBI:30616"/>
    </ligand>
</feature>
<dbReference type="InterPro" id="IPR051175">
    <property type="entry name" value="CLK_kinases"/>
</dbReference>
<dbReference type="Gene3D" id="3.30.200.20">
    <property type="entry name" value="Phosphorylase Kinase, domain 1"/>
    <property type="match status" value="1"/>
</dbReference>
<evidence type="ECO:0000256" key="7">
    <source>
        <dbReference type="ARBA" id="ARBA00022679"/>
    </source>
</evidence>